<dbReference type="Proteomes" id="UP001152531">
    <property type="component" value="Unassembled WGS sequence"/>
</dbReference>
<comment type="caution">
    <text evidence="1">The sequence shown here is derived from an EMBL/GenBank/DDBJ whole genome shotgun (WGS) entry which is preliminary data.</text>
</comment>
<evidence type="ECO:0000313" key="2">
    <source>
        <dbReference type="Proteomes" id="UP001152531"/>
    </source>
</evidence>
<proteinExistence type="predicted"/>
<organism evidence="1 2">
    <name type="scientific">[Candida] jaroonii</name>
    <dbReference type="NCBI Taxonomy" id="467808"/>
    <lineage>
        <taxon>Eukaryota</taxon>
        <taxon>Fungi</taxon>
        <taxon>Dikarya</taxon>
        <taxon>Ascomycota</taxon>
        <taxon>Saccharomycotina</taxon>
        <taxon>Pichiomycetes</taxon>
        <taxon>Debaryomycetaceae</taxon>
        <taxon>Yamadazyma</taxon>
    </lineage>
</organism>
<keyword evidence="2" id="KW-1185">Reference proteome</keyword>
<gene>
    <name evidence="1" type="ORF">CLIB1444_05S08658</name>
</gene>
<reference evidence="1" key="1">
    <citation type="submission" date="2022-06" db="EMBL/GenBank/DDBJ databases">
        <authorList>
            <person name="Legras J.-L."/>
            <person name="Devillers H."/>
            <person name="Grondin C."/>
        </authorList>
    </citation>
    <scope>NUCLEOTIDE SEQUENCE</scope>
    <source>
        <strain evidence="1">CLIB 1444</strain>
    </source>
</reference>
<evidence type="ECO:0000313" key="1">
    <source>
        <dbReference type="EMBL" id="CAH6721328.1"/>
    </source>
</evidence>
<sequence>MSVKNKKISHPRMIEFTNSDVNVILVSNYKFVAEDDNELSINKGDLLKFIDRKDKGWILVKFLDRLDSAGLIPASYVDIVINDIKKPINLNWLKGEDNNGITKDIRDLSDPVPLRSSQRSQRSKESTSSTPSPIKKSYSLHSSQSSQHSSNSYPKKSVPSFPVPNLPQNSSGWNNKFEYQRSKSSPLLMQEGMQFKRSNSEKKPLRVNTEFNQFQIPPSPISPEMFKMQAKFNNFNLKETDSTTDNSNEIDFNMNEITSVTITNCLTHDSRYWYRVDVKSATRKISLGKFYQDFYNLQLDLLQYKGNNLPKLPDPISINETEDEILLIKTLIKRCQELNVYVNKLHMLRFPEFLDWLKISNNKLFLIQNGETNDEINQKILPGSINLIYKKILVKIILYNNDLMTLNMNKQELFTINDLKFKVKQTVNFKNLLYKTNEKFEPIENINIDTIRKSEKILLRLS</sequence>
<name>A0ACA9Y8I2_9ASCO</name>
<protein>
    <submittedName>
        <fullName evidence="1">Uncharacterized protein</fullName>
    </submittedName>
</protein>
<dbReference type="EMBL" id="CALSDN010000005">
    <property type="protein sequence ID" value="CAH6721328.1"/>
    <property type="molecule type" value="Genomic_DNA"/>
</dbReference>
<accession>A0ACA9Y8I2</accession>